<accession>A0A943Z7B5</accession>
<comment type="caution">
    <text evidence="1">The sequence shown here is derived from an EMBL/GenBank/DDBJ whole genome shotgun (WGS) entry which is preliminary data.</text>
</comment>
<dbReference type="AlphaFoldDB" id="A0A943Z7B5"/>
<dbReference type="EMBL" id="JAGZSV010000035">
    <property type="protein sequence ID" value="MBS6940474.1"/>
    <property type="molecule type" value="Genomic_DNA"/>
</dbReference>
<protein>
    <submittedName>
        <fullName evidence="1">Uncharacterized protein</fullName>
    </submittedName>
</protein>
<evidence type="ECO:0000313" key="2">
    <source>
        <dbReference type="Proteomes" id="UP000727506"/>
    </source>
</evidence>
<feature type="non-terminal residue" evidence="1">
    <location>
        <position position="101"/>
    </location>
</feature>
<evidence type="ECO:0000313" key="1">
    <source>
        <dbReference type="EMBL" id="MBS6940474.1"/>
    </source>
</evidence>
<gene>
    <name evidence="1" type="ORF">KH142_03145</name>
</gene>
<organism evidence="1 2">
    <name type="scientific">Slackia piriformis</name>
    <dbReference type="NCBI Taxonomy" id="626934"/>
    <lineage>
        <taxon>Bacteria</taxon>
        <taxon>Bacillati</taxon>
        <taxon>Actinomycetota</taxon>
        <taxon>Coriobacteriia</taxon>
        <taxon>Eggerthellales</taxon>
        <taxon>Eggerthellaceae</taxon>
        <taxon>Slackia</taxon>
    </lineage>
</organism>
<dbReference type="Proteomes" id="UP000727506">
    <property type="component" value="Unassembled WGS sequence"/>
</dbReference>
<name>A0A943Z7B5_9ACTN</name>
<reference evidence="1" key="1">
    <citation type="submission" date="2021-02" db="EMBL/GenBank/DDBJ databases">
        <title>Infant gut strain persistence is associated with maternal origin, phylogeny, and functional potential including surface adhesion and iron acquisition.</title>
        <authorList>
            <person name="Lou Y.C."/>
        </authorList>
    </citation>
    <scope>NUCLEOTIDE SEQUENCE</scope>
    <source>
        <strain evidence="1">L2_039_000G1_dasL2_039_000G1_concoct_11</strain>
    </source>
</reference>
<sequence>MTRKMRLPTGKPVVKSRLAPLKTHSRKRKTEQLHRYCSGVLKYLREFLKLPFHVVLSRIAAIRSMQISKEYTMAIPQLSAEERQAALEGAGKLLFFGFQHL</sequence>
<proteinExistence type="predicted"/>